<gene>
    <name evidence="2" type="ORF">CDD82_7149</name>
</gene>
<dbReference type="EMBL" id="NJEU01000080">
    <property type="protein sequence ID" value="PHH82068.1"/>
    <property type="molecule type" value="Genomic_DNA"/>
</dbReference>
<dbReference type="AlphaFoldDB" id="A0A2C5YVC4"/>
<name>A0A2C5YVC4_9HYPO</name>
<dbReference type="Proteomes" id="UP000224854">
    <property type="component" value="Unassembled WGS sequence"/>
</dbReference>
<sequence>MDRIKENLSVLLTKKGRKSPRCETANHVSKDVQGQEASARQENPAESQASIIGNLWVKAKEDLGDKERETLCKIINRLQKKPSQSPSSGENNTHDLLASINSVIATLETRDKTQCRRSNVENTILTTTLNIKQLGDAAAKFDQSGYVSLGWSIVTFGLQIALQAREAREFILQAASVITGIMTRYAAYERLYRAEFWRDEGHWRDFDRHLTSVYTALLRFIVQLDHYLQEASPSSCIIVYLSYTVLF</sequence>
<accession>A0A2C5YVC4</accession>
<protein>
    <submittedName>
        <fullName evidence="2">Uncharacterized protein</fullName>
    </submittedName>
</protein>
<comment type="caution">
    <text evidence="2">The sequence shown here is derived from an EMBL/GenBank/DDBJ whole genome shotgun (WGS) entry which is preliminary data.</text>
</comment>
<keyword evidence="3" id="KW-1185">Reference proteome</keyword>
<reference evidence="2 3" key="1">
    <citation type="submission" date="2017-06" db="EMBL/GenBank/DDBJ databases">
        <title>Ant-infecting Ophiocordyceps genomes reveal a high diversity of potential behavioral manipulation genes and a possible major role for enterotoxins.</title>
        <authorList>
            <person name="De Bekker C."/>
            <person name="Evans H.C."/>
            <person name="Brachmann A."/>
            <person name="Hughes D.P."/>
        </authorList>
    </citation>
    <scope>NUCLEOTIDE SEQUENCE [LARGE SCALE GENOMIC DNA]</scope>
    <source>
        <strain evidence="2 3">1348a</strain>
    </source>
</reference>
<organism evidence="2 3">
    <name type="scientific">Ophiocordyceps australis</name>
    <dbReference type="NCBI Taxonomy" id="1399860"/>
    <lineage>
        <taxon>Eukaryota</taxon>
        <taxon>Fungi</taxon>
        <taxon>Dikarya</taxon>
        <taxon>Ascomycota</taxon>
        <taxon>Pezizomycotina</taxon>
        <taxon>Sordariomycetes</taxon>
        <taxon>Hypocreomycetidae</taxon>
        <taxon>Hypocreales</taxon>
        <taxon>Ophiocordycipitaceae</taxon>
        <taxon>Ophiocordyceps</taxon>
    </lineage>
</organism>
<feature type="compositionally biased region" description="Polar residues" evidence="1">
    <location>
        <begin position="35"/>
        <end position="46"/>
    </location>
</feature>
<proteinExistence type="predicted"/>
<evidence type="ECO:0000313" key="2">
    <source>
        <dbReference type="EMBL" id="PHH82068.1"/>
    </source>
</evidence>
<feature type="region of interest" description="Disordered" evidence="1">
    <location>
        <begin position="15"/>
        <end position="46"/>
    </location>
</feature>
<dbReference type="OrthoDB" id="1577640at2759"/>
<evidence type="ECO:0000256" key="1">
    <source>
        <dbReference type="SAM" id="MobiDB-lite"/>
    </source>
</evidence>
<evidence type="ECO:0000313" key="3">
    <source>
        <dbReference type="Proteomes" id="UP000224854"/>
    </source>
</evidence>